<protein>
    <submittedName>
        <fullName evidence="1">16713_t:CDS:1</fullName>
    </submittedName>
</protein>
<gene>
    <name evidence="1" type="ORF">RFULGI_LOCUS8795</name>
</gene>
<proteinExistence type="predicted"/>
<dbReference type="Proteomes" id="UP000789396">
    <property type="component" value="Unassembled WGS sequence"/>
</dbReference>
<feature type="non-terminal residue" evidence="1">
    <location>
        <position position="1"/>
    </location>
</feature>
<name>A0A9N9E0K1_9GLOM</name>
<keyword evidence="2" id="KW-1185">Reference proteome</keyword>
<organism evidence="1 2">
    <name type="scientific">Racocetra fulgida</name>
    <dbReference type="NCBI Taxonomy" id="60492"/>
    <lineage>
        <taxon>Eukaryota</taxon>
        <taxon>Fungi</taxon>
        <taxon>Fungi incertae sedis</taxon>
        <taxon>Mucoromycota</taxon>
        <taxon>Glomeromycotina</taxon>
        <taxon>Glomeromycetes</taxon>
        <taxon>Diversisporales</taxon>
        <taxon>Gigasporaceae</taxon>
        <taxon>Racocetra</taxon>
    </lineage>
</organism>
<evidence type="ECO:0000313" key="1">
    <source>
        <dbReference type="EMBL" id="CAG8659561.1"/>
    </source>
</evidence>
<dbReference type="EMBL" id="CAJVPZ010014651">
    <property type="protein sequence ID" value="CAG8659561.1"/>
    <property type="molecule type" value="Genomic_DNA"/>
</dbReference>
<accession>A0A9N9E0K1</accession>
<sequence length="85" mass="9067">SRVINIDIALVLEILVSDPEFVSRATESDPEYTIASDSGYVSGILGVAAPNTKCESESAAPDLKYILELPIPGKLIPRVPREAAN</sequence>
<comment type="caution">
    <text evidence="1">The sequence shown here is derived from an EMBL/GenBank/DDBJ whole genome shotgun (WGS) entry which is preliminary data.</text>
</comment>
<dbReference type="AlphaFoldDB" id="A0A9N9E0K1"/>
<reference evidence="1" key="1">
    <citation type="submission" date="2021-06" db="EMBL/GenBank/DDBJ databases">
        <authorList>
            <person name="Kallberg Y."/>
            <person name="Tangrot J."/>
            <person name="Rosling A."/>
        </authorList>
    </citation>
    <scope>NUCLEOTIDE SEQUENCE</scope>
    <source>
        <strain evidence="1">IN212</strain>
    </source>
</reference>
<evidence type="ECO:0000313" key="2">
    <source>
        <dbReference type="Proteomes" id="UP000789396"/>
    </source>
</evidence>